<reference evidence="6" key="1">
    <citation type="submission" date="2021-10" db="EMBL/GenBank/DDBJ databases">
        <title>Tropical sea cucumber genome reveals ecological adaptation and Cuvierian tubules defense mechanism.</title>
        <authorList>
            <person name="Chen T."/>
        </authorList>
    </citation>
    <scope>NUCLEOTIDE SEQUENCE</scope>
    <source>
        <strain evidence="6">Nanhai2018</strain>
        <tissue evidence="6">Muscle</tissue>
    </source>
</reference>
<dbReference type="GO" id="GO:0046872">
    <property type="term" value="F:metal ion binding"/>
    <property type="evidence" value="ECO:0007669"/>
    <property type="project" value="InterPro"/>
</dbReference>
<dbReference type="InterPro" id="IPR044925">
    <property type="entry name" value="His-Me_finger_sf"/>
</dbReference>
<evidence type="ECO:0000313" key="7">
    <source>
        <dbReference type="Proteomes" id="UP001152320"/>
    </source>
</evidence>
<dbReference type="Pfam" id="PF01223">
    <property type="entry name" value="Endonuclease_NS"/>
    <property type="match status" value="1"/>
</dbReference>
<gene>
    <name evidence="6" type="ORF">HOLleu_23117</name>
</gene>
<feature type="transmembrane region" description="Helical" evidence="4">
    <location>
        <begin position="41"/>
        <end position="65"/>
    </location>
</feature>
<dbReference type="EMBL" id="JAIZAY010000011">
    <property type="protein sequence ID" value="KAJ8033003.1"/>
    <property type="molecule type" value="Genomic_DNA"/>
</dbReference>
<dbReference type="PANTHER" id="PTHR10151">
    <property type="entry name" value="ECTONUCLEOTIDE PYROPHOSPHATASE/PHOSPHODIESTERASE"/>
    <property type="match status" value="1"/>
</dbReference>
<evidence type="ECO:0000256" key="4">
    <source>
        <dbReference type="SAM" id="Phobius"/>
    </source>
</evidence>
<feature type="domain" description="ENPP1-3/EXOG-like endonuclease/phosphodiesterase" evidence="5">
    <location>
        <begin position="585"/>
        <end position="812"/>
    </location>
</feature>
<keyword evidence="4" id="KW-0472">Membrane</keyword>
<dbReference type="Gene3D" id="3.40.570.10">
    <property type="entry name" value="Extracellular Endonuclease, subunit A"/>
    <property type="match status" value="1"/>
</dbReference>
<dbReference type="InterPro" id="IPR017850">
    <property type="entry name" value="Alkaline_phosphatase_core_sf"/>
</dbReference>
<proteinExistence type="predicted"/>
<accession>A0A9Q1BTQ5</accession>
<keyword evidence="1" id="KW-0378">Hydrolase</keyword>
<dbReference type="InterPro" id="IPR044929">
    <property type="entry name" value="DNA/RNA_non-sp_Endonuclease_sf"/>
</dbReference>
<dbReference type="GO" id="GO:0003676">
    <property type="term" value="F:nucleic acid binding"/>
    <property type="evidence" value="ECO:0007669"/>
    <property type="project" value="InterPro"/>
</dbReference>
<dbReference type="Gene3D" id="3.40.720.10">
    <property type="entry name" value="Alkaline Phosphatase, subunit A"/>
    <property type="match status" value="1"/>
</dbReference>
<organism evidence="6 7">
    <name type="scientific">Holothuria leucospilota</name>
    <name type="common">Black long sea cucumber</name>
    <name type="synonym">Mertensiothuria leucospilota</name>
    <dbReference type="NCBI Taxonomy" id="206669"/>
    <lineage>
        <taxon>Eukaryota</taxon>
        <taxon>Metazoa</taxon>
        <taxon>Echinodermata</taxon>
        <taxon>Eleutherozoa</taxon>
        <taxon>Echinozoa</taxon>
        <taxon>Holothuroidea</taxon>
        <taxon>Aspidochirotacea</taxon>
        <taxon>Aspidochirotida</taxon>
        <taxon>Holothuriidae</taxon>
        <taxon>Holothuria</taxon>
    </lineage>
</organism>
<dbReference type="InterPro" id="IPR002591">
    <property type="entry name" value="Phosphodiest/P_Trfase"/>
</dbReference>
<dbReference type="OrthoDB" id="415411at2759"/>
<dbReference type="InterPro" id="IPR001604">
    <property type="entry name" value="Endo_G_ENPP1-like_dom"/>
</dbReference>
<keyword evidence="2" id="KW-0325">Glycoprotein</keyword>
<comment type="caution">
    <text evidence="6">The sequence shown here is derived from an EMBL/GenBank/DDBJ whole genome shotgun (WGS) entry which is preliminary data.</text>
</comment>
<dbReference type="InterPro" id="IPR018247">
    <property type="entry name" value="EF_Hand_1_Ca_BS"/>
</dbReference>
<dbReference type="PROSITE" id="PS00018">
    <property type="entry name" value="EF_HAND_1"/>
    <property type="match status" value="1"/>
</dbReference>
<dbReference type="PANTHER" id="PTHR10151:SF114">
    <property type="entry name" value="ECTONUCLEOTIDE PYROPHOSPHATASE_PHOSPHODIESTERASE C27A7.3"/>
    <property type="match status" value="1"/>
</dbReference>
<dbReference type="GO" id="GO:0016787">
    <property type="term" value="F:hydrolase activity"/>
    <property type="evidence" value="ECO:0007669"/>
    <property type="project" value="UniProtKB-KW"/>
</dbReference>
<dbReference type="Pfam" id="PF01663">
    <property type="entry name" value="Phosphodiest"/>
    <property type="match status" value="1"/>
</dbReference>
<dbReference type="SUPFAM" id="SSF53649">
    <property type="entry name" value="Alkaline phosphatase-like"/>
    <property type="match status" value="1"/>
</dbReference>
<dbReference type="SUPFAM" id="SSF54060">
    <property type="entry name" value="His-Me finger endonucleases"/>
    <property type="match status" value="1"/>
</dbReference>
<dbReference type="AlphaFoldDB" id="A0A9Q1BTQ5"/>
<evidence type="ECO:0000313" key="6">
    <source>
        <dbReference type="EMBL" id="KAJ8033003.1"/>
    </source>
</evidence>
<evidence type="ECO:0000256" key="2">
    <source>
        <dbReference type="ARBA" id="ARBA00023180"/>
    </source>
</evidence>
<dbReference type="SMART" id="SM00477">
    <property type="entry name" value="NUC"/>
    <property type="match status" value="1"/>
</dbReference>
<dbReference type="Proteomes" id="UP001152320">
    <property type="component" value="Chromosome 11"/>
</dbReference>
<name>A0A9Q1BTQ5_HOLLE</name>
<keyword evidence="4" id="KW-1133">Transmembrane helix</keyword>
<evidence type="ECO:0000259" key="5">
    <source>
        <dbReference type="SMART" id="SM00477"/>
    </source>
</evidence>
<feature type="region of interest" description="Disordered" evidence="3">
    <location>
        <begin position="74"/>
        <end position="97"/>
    </location>
</feature>
<evidence type="ECO:0000256" key="3">
    <source>
        <dbReference type="SAM" id="MobiDB-lite"/>
    </source>
</evidence>
<keyword evidence="7" id="KW-1185">Reference proteome</keyword>
<keyword evidence="4" id="KW-0812">Transmembrane</keyword>
<dbReference type="Gene3D" id="3.30.1360.180">
    <property type="match status" value="1"/>
</dbReference>
<evidence type="ECO:0000256" key="1">
    <source>
        <dbReference type="ARBA" id="ARBA00022801"/>
    </source>
</evidence>
<protein>
    <submittedName>
        <fullName evidence="6">Ectonucleotide pyrophosphatase/phosphodiesterase family member 1</fullName>
    </submittedName>
</protein>
<dbReference type="CDD" id="cd16018">
    <property type="entry name" value="Enpp"/>
    <property type="match status" value="1"/>
</dbReference>
<sequence>MSSGYDNSAIDLEKKNMTKYNVSYDPEEEPKKGTITSSSNSMYLVAVVIAFCVALGVGIGCGVAIGKNQEETVKEPIKGSQEPTSPKFTERPHSTTEAPLPGHWLDLPCMTEQKCPAGISKPPLIIISLDGFRTNFMNRGLTPNIEKLQNCGATAEYMIPSFPTVTFTNHYSMITGLYPESHGIIENSMYDPVMRSTFSISSSNKFNPEWWGGEPLWNTAKKQGLRTATYFWVGSDVEIQEMRPDYWFLYADTEYYSRVDVLVSLLSQPEERRPDFLTLYYDEPDHTGHDPGPDTPEEDEQILRMDGIIGYLMDELMRIGMHECINVIVVADHGMANRTCDQLYVLDDYLDKDDFYTRSTAGTMLRMDPKSSCKYIESERYLLCECCQHEVAIPYVKWNTPKRWHYMNNVRIEDILVTVPEGWTASDGPSNWCDGGTHGYDNLGPYMRALFAAQGPAFKAGVVSEPFDNIELYELMCEILEITPAPNNGTRGALHHMLKNPVPLTPSVVTDTTNMLACDFPASDETYDQRLTDDTTECTCTQYEESKIKDEYDSRLDSVTDNIDLHAPFGLPVTQFQGDVCELRQQNYFTMYSHDIGAPIYATFTVAKDQLANIGSINSDCLVRPDVRIGADISTFNCTHINNNATGEMTNIEVGYVYPPFFGQNTDEMMDGLITSNTVPQFKGFNADMWREYLWKQVPSWADTSNGINIISGPIYDFDTDGLIDSEEVRENARIGVSLVPTHMFAIFTRCKGGVAMSSACTDLESVAFILPNIDGIYSCESSSVYLENNRATIKDIEKLTGLYFFPNLDEYQHIHLKSKIHSKGALWKDWPMA</sequence>
<dbReference type="InterPro" id="IPR020821">
    <property type="entry name" value="ENPP1-3/EXOG-like_nuc-like"/>
</dbReference>